<dbReference type="PROSITE" id="PS51186">
    <property type="entry name" value="GNAT"/>
    <property type="match status" value="1"/>
</dbReference>
<feature type="domain" description="N-acetyltransferase" evidence="1">
    <location>
        <begin position="15"/>
        <end position="177"/>
    </location>
</feature>
<accession>A0A418ZQP6</accession>
<dbReference type="GO" id="GO:0016747">
    <property type="term" value="F:acyltransferase activity, transferring groups other than amino-acyl groups"/>
    <property type="evidence" value="ECO:0007669"/>
    <property type="project" value="InterPro"/>
</dbReference>
<name>A0A418ZQP6_9RHOB</name>
<evidence type="ECO:0000259" key="1">
    <source>
        <dbReference type="PROSITE" id="PS51186"/>
    </source>
</evidence>
<keyword evidence="3" id="KW-1185">Reference proteome</keyword>
<dbReference type="InterPro" id="IPR051531">
    <property type="entry name" value="N-acetyltransferase"/>
</dbReference>
<dbReference type="PANTHER" id="PTHR43792:SF1">
    <property type="entry name" value="N-ACETYLTRANSFERASE DOMAIN-CONTAINING PROTEIN"/>
    <property type="match status" value="1"/>
</dbReference>
<dbReference type="AlphaFoldDB" id="A0A418ZQP6"/>
<dbReference type="OrthoDB" id="6293260at2"/>
<dbReference type="RefSeq" id="WP_119887518.1">
    <property type="nucleotide sequence ID" value="NZ_CP067169.1"/>
</dbReference>
<comment type="caution">
    <text evidence="2">The sequence shown here is derived from an EMBL/GenBank/DDBJ whole genome shotgun (WGS) entry which is preliminary data.</text>
</comment>
<dbReference type="InterPro" id="IPR016181">
    <property type="entry name" value="Acyl_CoA_acyltransferase"/>
</dbReference>
<sequence length="180" mass="20084">MITLSPTPALETERLILRAPQGGDWPHWRSFYQSDRARFVGGGVTEPKPGAYWRAFGHLTGHWVMRGFGMFVFCHKGQEDMPLGMVGPWYPDGWPERELGWTAWSQAVEGKGLVAEAVRAAREHAFRDLGWTTAVSYIDPENARSIALAERLGAVRDRGAATPVFDHPCIVYRHPAPEAA</sequence>
<evidence type="ECO:0000313" key="2">
    <source>
        <dbReference type="EMBL" id="RJK98539.1"/>
    </source>
</evidence>
<evidence type="ECO:0000313" key="3">
    <source>
        <dbReference type="Proteomes" id="UP000285530"/>
    </source>
</evidence>
<dbReference type="InterPro" id="IPR000182">
    <property type="entry name" value="GNAT_dom"/>
</dbReference>
<organism evidence="2 3">
    <name type="scientific">Paracoccus aestuarii</name>
    <dbReference type="NCBI Taxonomy" id="453842"/>
    <lineage>
        <taxon>Bacteria</taxon>
        <taxon>Pseudomonadati</taxon>
        <taxon>Pseudomonadota</taxon>
        <taxon>Alphaproteobacteria</taxon>
        <taxon>Rhodobacterales</taxon>
        <taxon>Paracoccaceae</taxon>
        <taxon>Paracoccus</taxon>
    </lineage>
</organism>
<proteinExistence type="predicted"/>
<dbReference type="EMBL" id="QZEV01000120">
    <property type="protein sequence ID" value="RJK98539.1"/>
    <property type="molecule type" value="Genomic_DNA"/>
</dbReference>
<keyword evidence="2" id="KW-0808">Transferase</keyword>
<dbReference type="Proteomes" id="UP000285530">
    <property type="component" value="Unassembled WGS sequence"/>
</dbReference>
<dbReference type="SUPFAM" id="SSF55729">
    <property type="entry name" value="Acyl-CoA N-acyltransferases (Nat)"/>
    <property type="match status" value="1"/>
</dbReference>
<dbReference type="Gene3D" id="3.40.630.30">
    <property type="match status" value="1"/>
</dbReference>
<protein>
    <submittedName>
        <fullName evidence="2">N-acetyltransferase</fullName>
    </submittedName>
</protein>
<reference evidence="2 3" key="1">
    <citation type="submission" date="2018-09" db="EMBL/GenBank/DDBJ databases">
        <title>Paracoccus onubensis nov. sp. a moderate halophilic bacterium isolated from Gruta de las Maravillas (Aracena, Spain).</title>
        <authorList>
            <person name="Jurado V."/>
            <person name="Gutierrez-Patricio S."/>
            <person name="Gonzalez-Pimentel J.L."/>
            <person name="Laiz L."/>
            <person name="Saiz-Jimenez C."/>
        </authorList>
    </citation>
    <scope>NUCLEOTIDE SEQUENCE [LARGE SCALE GENOMIC DNA]</scope>
    <source>
        <strain evidence="2 3">DSM 19484</strain>
    </source>
</reference>
<dbReference type="PANTHER" id="PTHR43792">
    <property type="entry name" value="GNAT FAMILY, PUTATIVE (AFU_ORTHOLOGUE AFUA_3G00765)-RELATED-RELATED"/>
    <property type="match status" value="1"/>
</dbReference>
<dbReference type="Pfam" id="PF13302">
    <property type="entry name" value="Acetyltransf_3"/>
    <property type="match status" value="1"/>
</dbReference>
<gene>
    <name evidence="2" type="ORF">D3P06_16110</name>
</gene>